<evidence type="ECO:0000313" key="1">
    <source>
        <dbReference type="EMBL" id="RAH98149.1"/>
    </source>
</evidence>
<dbReference type="AlphaFoldDB" id="A0A8B2NNB9"/>
<organism evidence="1 2">
    <name type="scientific">Acuticoccus sediminis</name>
    <dbReference type="NCBI Taxonomy" id="2184697"/>
    <lineage>
        <taxon>Bacteria</taxon>
        <taxon>Pseudomonadati</taxon>
        <taxon>Pseudomonadota</taxon>
        <taxon>Alphaproteobacteria</taxon>
        <taxon>Hyphomicrobiales</taxon>
        <taxon>Amorphaceae</taxon>
        <taxon>Acuticoccus</taxon>
    </lineage>
</organism>
<name>A0A8B2NNB9_9HYPH</name>
<dbReference type="EMBL" id="QHHQ01000007">
    <property type="protein sequence ID" value="RAH98149.1"/>
    <property type="molecule type" value="Genomic_DNA"/>
</dbReference>
<evidence type="ECO:0000313" key="2">
    <source>
        <dbReference type="Proteomes" id="UP000249590"/>
    </source>
</evidence>
<protein>
    <submittedName>
        <fullName evidence="1">GNAT family N-acetyltransferase</fullName>
    </submittedName>
</protein>
<sequence length="401" mass="44633">MPTMTVEATGSLETVDKQQWDDLANPGWIVEDGGRVSGGGSHAFNPFVTYDFLRALEDAGCVGGRSGWYPRHLLIRGAEGSLIGAAPAYLKTHSKGEYVFDYGWADAFERAGGRYYPKLQVSVPFTPAQGPRLLVGEGSAEARQLVGRALVALADEVDASSIHATFLQSDDVAALQAEDYLLRTDTQFHFTNDGYETPDDFLAALASRKRKQVKRERRDALANDISIRWLTGDDITEAHWDAFYEFYMDTGSRKWGRPYLNRKFFSLLGERLGHCVCLMIAERAGRPIAGALNLIGSDTLFGRYWGCTEDHPFLHFEVCYYQAIDFAIAHKLKRVEAGAQGGHKLARGYEPTQTVSAHYIGHPGLRTAVAHYLEAERREVEAHQSYLNQALPFRKGDDPTC</sequence>
<dbReference type="InterPro" id="IPR007434">
    <property type="entry name" value="FemAB-like"/>
</dbReference>
<dbReference type="Pfam" id="PF04339">
    <property type="entry name" value="FemAB_like"/>
    <property type="match status" value="1"/>
</dbReference>
<keyword evidence="1" id="KW-0808">Transferase</keyword>
<accession>A0A8B2NNB9</accession>
<dbReference type="OrthoDB" id="9776898at2"/>
<dbReference type="Gene3D" id="3.40.630.30">
    <property type="match status" value="1"/>
</dbReference>
<dbReference type="PANTHER" id="PTHR47017:SF1">
    <property type="entry name" value="ACYL-COA"/>
    <property type="match status" value="1"/>
</dbReference>
<dbReference type="InterPro" id="IPR016181">
    <property type="entry name" value="Acyl_CoA_acyltransferase"/>
</dbReference>
<gene>
    <name evidence="1" type="ORF">DLJ53_25870</name>
</gene>
<dbReference type="PANTHER" id="PTHR47017">
    <property type="entry name" value="ACYL-COA"/>
    <property type="match status" value="1"/>
</dbReference>
<dbReference type="RefSeq" id="WP_111350693.1">
    <property type="nucleotide sequence ID" value="NZ_QHHQ01000007.1"/>
</dbReference>
<dbReference type="GO" id="GO:0016740">
    <property type="term" value="F:transferase activity"/>
    <property type="evidence" value="ECO:0007669"/>
    <property type="project" value="UniProtKB-KW"/>
</dbReference>
<dbReference type="SUPFAM" id="SSF55729">
    <property type="entry name" value="Acyl-CoA N-acyltransferases (Nat)"/>
    <property type="match status" value="1"/>
</dbReference>
<dbReference type="Proteomes" id="UP000249590">
    <property type="component" value="Unassembled WGS sequence"/>
</dbReference>
<keyword evidence="2" id="KW-1185">Reference proteome</keyword>
<proteinExistence type="predicted"/>
<comment type="caution">
    <text evidence="1">The sequence shown here is derived from an EMBL/GenBank/DDBJ whole genome shotgun (WGS) entry which is preliminary data.</text>
</comment>
<reference evidence="1 2" key="1">
    <citation type="submission" date="2018-05" db="EMBL/GenBank/DDBJ databases">
        <title>Acuticoccus sediminis sp. nov., isolated from deep-sea sediment of Indian Ocean.</title>
        <authorList>
            <person name="Liu X."/>
            <person name="Lai Q."/>
            <person name="Du Y."/>
            <person name="Sun F."/>
            <person name="Zhang X."/>
            <person name="Wang S."/>
            <person name="Shao Z."/>
        </authorList>
    </citation>
    <scope>NUCLEOTIDE SEQUENCE [LARGE SCALE GENOMIC DNA]</scope>
    <source>
        <strain evidence="1 2">PTG4-2</strain>
    </source>
</reference>